<comment type="caution">
    <text evidence="2">The sequence shown here is derived from an EMBL/GenBank/DDBJ whole genome shotgun (WGS) entry which is preliminary data.</text>
</comment>
<evidence type="ECO:0000256" key="1">
    <source>
        <dbReference type="SAM" id="MobiDB-lite"/>
    </source>
</evidence>
<feature type="compositionally biased region" description="Basic and acidic residues" evidence="1">
    <location>
        <begin position="155"/>
        <end position="186"/>
    </location>
</feature>
<dbReference type="PANTHER" id="PTHR40460">
    <property type="entry name" value="CHROMOSOME 1, WHOLE GENOME SHOTGUN SEQUENCE"/>
    <property type="match status" value="1"/>
</dbReference>
<feature type="compositionally biased region" description="Polar residues" evidence="1">
    <location>
        <begin position="28"/>
        <end position="39"/>
    </location>
</feature>
<feature type="region of interest" description="Disordered" evidence="1">
    <location>
        <begin position="28"/>
        <end position="186"/>
    </location>
</feature>
<keyword evidence="3" id="KW-1185">Reference proteome</keyword>
<dbReference type="PANTHER" id="PTHR40460:SF1">
    <property type="entry name" value="CSBD-LIKE DOMAIN-CONTAINING PROTEIN"/>
    <property type="match status" value="1"/>
</dbReference>
<evidence type="ECO:0008006" key="4">
    <source>
        <dbReference type="Google" id="ProtNLM"/>
    </source>
</evidence>
<dbReference type="SUPFAM" id="SSF69047">
    <property type="entry name" value="Hypothetical protein YjbJ"/>
    <property type="match status" value="1"/>
</dbReference>
<dbReference type="EMBL" id="CAWUHD010000042">
    <property type="protein sequence ID" value="CAK7221896.1"/>
    <property type="molecule type" value="Genomic_DNA"/>
</dbReference>
<evidence type="ECO:0000313" key="2">
    <source>
        <dbReference type="EMBL" id="CAK7221896.1"/>
    </source>
</evidence>
<dbReference type="Proteomes" id="UP001642482">
    <property type="component" value="Unassembled WGS sequence"/>
</dbReference>
<dbReference type="InterPro" id="IPR036629">
    <property type="entry name" value="YjbJ_sf"/>
</dbReference>
<sequence>MSANSNDKGPSTAQSYIDSAIGTVQSALGSLTGNTSQENAGEAKKDSAQNEYDASHATVKGPGFTASSAGAVTKDDPDRAAGSWNQTLGSAKEALGGVLGSESLKASGREQNRNGQEQEARGQVNDFVSGVSDRVKGVVGGGVANLTGNPQAEAEYQKQHDIGKTRQRGAEVDIQKQAEAERSRNE</sequence>
<reference evidence="2 3" key="1">
    <citation type="submission" date="2024-01" db="EMBL/GenBank/DDBJ databases">
        <authorList>
            <person name="Allen C."/>
            <person name="Tagirdzhanova G."/>
        </authorList>
    </citation>
    <scope>NUCLEOTIDE SEQUENCE [LARGE SCALE GENOMIC DNA]</scope>
</reference>
<feature type="compositionally biased region" description="Basic and acidic residues" evidence="1">
    <location>
        <begin position="107"/>
        <end position="120"/>
    </location>
</feature>
<name>A0ABP0BR33_9PEZI</name>
<protein>
    <recommendedName>
        <fullName evidence="4">CsbD-like domain-containing protein</fullName>
    </recommendedName>
</protein>
<proteinExistence type="predicted"/>
<organism evidence="2 3">
    <name type="scientific">Sporothrix eucalyptigena</name>
    <dbReference type="NCBI Taxonomy" id="1812306"/>
    <lineage>
        <taxon>Eukaryota</taxon>
        <taxon>Fungi</taxon>
        <taxon>Dikarya</taxon>
        <taxon>Ascomycota</taxon>
        <taxon>Pezizomycotina</taxon>
        <taxon>Sordariomycetes</taxon>
        <taxon>Sordariomycetidae</taxon>
        <taxon>Ophiostomatales</taxon>
        <taxon>Ophiostomataceae</taxon>
        <taxon>Sporothrix</taxon>
    </lineage>
</organism>
<gene>
    <name evidence="2" type="ORF">SEUCBS140593_004717</name>
</gene>
<accession>A0ABP0BR33</accession>
<evidence type="ECO:0000313" key="3">
    <source>
        <dbReference type="Proteomes" id="UP001642482"/>
    </source>
</evidence>